<gene>
    <name evidence="2" type="ORF">JKJ07_35905</name>
</gene>
<evidence type="ECO:0000256" key="1">
    <source>
        <dbReference type="SAM" id="Phobius"/>
    </source>
</evidence>
<dbReference type="Proteomes" id="UP000598996">
    <property type="component" value="Unassembled WGS sequence"/>
</dbReference>
<sequence>MKLGLWALPAYGILLALSTLTHQPSIDDFDAYARYVTTDTFLLSHLGASILGAALAILGTAAATTYLRSKLPFVLTVVANVFLAATFGSAAFVQPGLGRAHLAGVPGMPALNDDTAYGPALFATALSASFLLIVAATALGTAIARTSRSLRAPGLAYGVLLSLFVVSGFAFSAVQAYLGFAFALATAVLAIRLPRTTSSPGPVLTTV</sequence>
<dbReference type="RefSeq" id="WP_202996425.1">
    <property type="nucleotide sequence ID" value="NZ_JAENHO010000012.1"/>
</dbReference>
<protein>
    <recommendedName>
        <fullName evidence="4">DUF998 domain-containing protein</fullName>
    </recommendedName>
</protein>
<evidence type="ECO:0000313" key="3">
    <source>
        <dbReference type="Proteomes" id="UP000598996"/>
    </source>
</evidence>
<accession>A0ABS1VYZ4</accession>
<proteinExistence type="predicted"/>
<dbReference type="EMBL" id="JAENHO010000012">
    <property type="protein sequence ID" value="MBL7259717.1"/>
    <property type="molecule type" value="Genomic_DNA"/>
</dbReference>
<feature type="transmembrane region" description="Helical" evidence="1">
    <location>
        <begin position="117"/>
        <end position="142"/>
    </location>
</feature>
<organism evidence="2 3">
    <name type="scientific">Paractinoplanes lichenicola</name>
    <dbReference type="NCBI Taxonomy" id="2802976"/>
    <lineage>
        <taxon>Bacteria</taxon>
        <taxon>Bacillati</taxon>
        <taxon>Actinomycetota</taxon>
        <taxon>Actinomycetes</taxon>
        <taxon>Micromonosporales</taxon>
        <taxon>Micromonosporaceae</taxon>
        <taxon>Paractinoplanes</taxon>
    </lineage>
</organism>
<comment type="caution">
    <text evidence="2">The sequence shown here is derived from an EMBL/GenBank/DDBJ whole genome shotgun (WGS) entry which is preliminary data.</text>
</comment>
<feature type="transmembrane region" description="Helical" evidence="1">
    <location>
        <begin position="42"/>
        <end position="66"/>
    </location>
</feature>
<name>A0ABS1VYZ4_9ACTN</name>
<feature type="transmembrane region" description="Helical" evidence="1">
    <location>
        <begin position="73"/>
        <end position="97"/>
    </location>
</feature>
<evidence type="ECO:0000313" key="2">
    <source>
        <dbReference type="EMBL" id="MBL7259717.1"/>
    </source>
</evidence>
<keyword evidence="3" id="KW-1185">Reference proteome</keyword>
<keyword evidence="1" id="KW-0812">Transmembrane</keyword>
<keyword evidence="1" id="KW-0472">Membrane</keyword>
<feature type="transmembrane region" description="Helical" evidence="1">
    <location>
        <begin position="154"/>
        <end position="171"/>
    </location>
</feature>
<keyword evidence="1" id="KW-1133">Transmembrane helix</keyword>
<evidence type="ECO:0008006" key="4">
    <source>
        <dbReference type="Google" id="ProtNLM"/>
    </source>
</evidence>
<reference evidence="2 3" key="1">
    <citation type="submission" date="2021-01" db="EMBL/GenBank/DDBJ databases">
        <title>Actinoplanes sp. nov. LDG1-01 isolated from lichen.</title>
        <authorList>
            <person name="Saeng-In P."/>
            <person name="Phongsopitanun W."/>
            <person name="Kanchanasin P."/>
            <person name="Yuki M."/>
            <person name="Kudo T."/>
            <person name="Ohkuma M."/>
            <person name="Tanasupawat S."/>
        </authorList>
    </citation>
    <scope>NUCLEOTIDE SEQUENCE [LARGE SCALE GENOMIC DNA]</scope>
    <source>
        <strain evidence="2 3">LDG1-01</strain>
    </source>
</reference>